<organism evidence="1 2">
    <name type="scientific">Acinetobacter baumannii</name>
    <dbReference type="NCBI Taxonomy" id="470"/>
    <lineage>
        <taxon>Bacteria</taxon>
        <taxon>Pseudomonadati</taxon>
        <taxon>Pseudomonadota</taxon>
        <taxon>Gammaproteobacteria</taxon>
        <taxon>Moraxellales</taxon>
        <taxon>Moraxellaceae</taxon>
        <taxon>Acinetobacter</taxon>
        <taxon>Acinetobacter calcoaceticus/baumannii complex</taxon>
    </lineage>
</organism>
<reference evidence="1 2" key="1">
    <citation type="submission" date="2019-10" db="EMBL/GenBank/DDBJ databases">
        <title>Genetic environment of the oxa23 gene and comparative analysis of carbapenem resistant Acinetobacter baumannii isolates belonging to global clone 1, lineage 2 recovered in a burns hospital outbreak in 2012-2013.</title>
        <authorList>
            <person name="Douraghi M."/>
            <person name="Aris P."/>
            <person name="Kenyon J."/>
            <person name="Hamidian M."/>
        </authorList>
    </citation>
    <scope>NUCLEOTIDE SEQUENCE [LARGE SCALE GENOMIC DNA]</scope>
    <source>
        <strain evidence="1 2">ABS103</strain>
    </source>
</reference>
<evidence type="ECO:0000313" key="2">
    <source>
        <dbReference type="Proteomes" id="UP000461234"/>
    </source>
</evidence>
<dbReference type="AlphaFoldDB" id="A0A5N5XV48"/>
<proteinExistence type="predicted"/>
<dbReference type="RefSeq" id="WP_152306104.1">
    <property type="nucleotide sequence ID" value="NZ_CAXNZP010000068.1"/>
</dbReference>
<comment type="caution">
    <text evidence="1">The sequence shown here is derived from an EMBL/GenBank/DDBJ whole genome shotgun (WGS) entry which is preliminary data.</text>
</comment>
<gene>
    <name evidence="1" type="ORF">F2P40_18075</name>
</gene>
<accession>A0A5N5XV48</accession>
<dbReference type="EMBL" id="WIOC01000032">
    <property type="protein sequence ID" value="MQR51205.1"/>
    <property type="molecule type" value="Genomic_DNA"/>
</dbReference>
<evidence type="ECO:0000313" key="1">
    <source>
        <dbReference type="EMBL" id="MQR51205.1"/>
    </source>
</evidence>
<protein>
    <submittedName>
        <fullName evidence="1">Uncharacterized protein</fullName>
    </submittedName>
</protein>
<dbReference type="Proteomes" id="UP000461234">
    <property type="component" value="Unassembled WGS sequence"/>
</dbReference>
<sequence>MIEKKPTIMMHVIYDKETDQFKVGYHDFLSAAEYHKQNKIEKICLTDQQFNTQKYYVFREVGCFSKDKLEEAEQLAFDFNTKKEYF</sequence>
<name>A0A5N5XV48_ACIBA</name>